<dbReference type="RefSeq" id="WP_341414494.1">
    <property type="nucleotide sequence ID" value="NZ_JBBPCC010000002.1"/>
</dbReference>
<dbReference type="Pfam" id="PF11167">
    <property type="entry name" value="DUF2953"/>
    <property type="match status" value="1"/>
</dbReference>
<comment type="caution">
    <text evidence="1">The sequence shown here is derived from an EMBL/GenBank/DDBJ whole genome shotgun (WGS) entry which is preliminary data.</text>
</comment>
<sequence>MIWIWLATALALVVGILLSRPVRIRLAFTHQEENDEITFEVKALTGLVHFRYEVPVVRFKGWATGVEVHTEKVNASAGKLMKDAREKIDAEKIRSIFEDARLLLQHCFKFNEWVYGLLRQVHCKELNWKTSVGLGDAPATAMFVGSLWALKSSLLGFIFRLIRLDTQPQLMVMPAFNRMAFLTEGTALFQIRIWYILSGGLRLLLRIRKTEGGLATWRRIIARRMPQPH</sequence>
<dbReference type="EMBL" id="JBBPCC010000002">
    <property type="protein sequence ID" value="MEK8127452.1"/>
    <property type="molecule type" value="Genomic_DNA"/>
</dbReference>
<evidence type="ECO:0000313" key="1">
    <source>
        <dbReference type="EMBL" id="MEK8127452.1"/>
    </source>
</evidence>
<accession>A0ABU9DH10</accession>
<evidence type="ECO:0000313" key="2">
    <source>
        <dbReference type="Proteomes" id="UP001469365"/>
    </source>
</evidence>
<gene>
    <name evidence="1" type="ORF">WMW72_05940</name>
</gene>
<reference evidence="1 2" key="1">
    <citation type="submission" date="2024-04" db="EMBL/GenBank/DDBJ databases">
        <title>draft genome sequnece of Paenibacillus filicis.</title>
        <authorList>
            <person name="Kim D.-U."/>
        </authorList>
    </citation>
    <scope>NUCLEOTIDE SEQUENCE [LARGE SCALE GENOMIC DNA]</scope>
    <source>
        <strain evidence="1 2">KACC14197</strain>
    </source>
</reference>
<dbReference type="Proteomes" id="UP001469365">
    <property type="component" value="Unassembled WGS sequence"/>
</dbReference>
<organism evidence="1 2">
    <name type="scientific">Paenibacillus filicis</name>
    <dbReference type="NCBI Taxonomy" id="669464"/>
    <lineage>
        <taxon>Bacteria</taxon>
        <taxon>Bacillati</taxon>
        <taxon>Bacillota</taxon>
        <taxon>Bacilli</taxon>
        <taxon>Bacillales</taxon>
        <taxon>Paenibacillaceae</taxon>
        <taxon>Paenibacillus</taxon>
    </lineage>
</organism>
<proteinExistence type="predicted"/>
<dbReference type="InterPro" id="IPR021338">
    <property type="entry name" value="DUF2953"/>
</dbReference>
<name>A0ABU9DH10_9BACL</name>
<protein>
    <submittedName>
        <fullName evidence="1">DUF2953 domain-containing protein</fullName>
    </submittedName>
</protein>
<keyword evidence="2" id="KW-1185">Reference proteome</keyword>